<keyword evidence="2" id="KW-1185">Reference proteome</keyword>
<proteinExistence type="predicted"/>
<evidence type="ECO:0000313" key="2">
    <source>
        <dbReference type="Proteomes" id="UP001519328"/>
    </source>
</evidence>
<dbReference type="EMBL" id="JAGGKK010000016">
    <property type="protein sequence ID" value="MBP1949908.1"/>
    <property type="molecule type" value="Genomic_DNA"/>
</dbReference>
<dbReference type="RefSeq" id="WP_209481379.1">
    <property type="nucleotide sequence ID" value="NZ_JAGGKK010000016.1"/>
</dbReference>
<evidence type="ECO:0000313" key="1">
    <source>
        <dbReference type="EMBL" id="MBP1949908.1"/>
    </source>
</evidence>
<protein>
    <recommendedName>
        <fullName evidence="3">DUF2007 domain-containing protein</fullName>
    </recommendedName>
</protein>
<dbReference type="Proteomes" id="UP001519328">
    <property type="component" value="Unassembled WGS sequence"/>
</dbReference>
<sequence length="88" mass="10319">MQFFLNIIVYLFSSKKIRVYTTINQQDYYKVVSLLESELMKYRVSITSNTNATVPGSYSTFGEVYKIYVNKDDKRKALKTINKKSLEI</sequence>
<organism evidence="1 2">
    <name type="scientific">Virgibacillus litoralis</name>
    <dbReference type="NCBI Taxonomy" id="578221"/>
    <lineage>
        <taxon>Bacteria</taxon>
        <taxon>Bacillati</taxon>
        <taxon>Bacillota</taxon>
        <taxon>Bacilli</taxon>
        <taxon>Bacillales</taxon>
        <taxon>Bacillaceae</taxon>
        <taxon>Virgibacillus</taxon>
    </lineage>
</organism>
<evidence type="ECO:0008006" key="3">
    <source>
        <dbReference type="Google" id="ProtNLM"/>
    </source>
</evidence>
<reference evidence="1 2" key="1">
    <citation type="submission" date="2021-03" db="EMBL/GenBank/DDBJ databases">
        <title>Genomic Encyclopedia of Type Strains, Phase IV (KMG-IV): sequencing the most valuable type-strain genomes for metagenomic binning, comparative biology and taxonomic classification.</title>
        <authorList>
            <person name="Goeker M."/>
        </authorList>
    </citation>
    <scope>NUCLEOTIDE SEQUENCE [LARGE SCALE GENOMIC DNA]</scope>
    <source>
        <strain evidence="1 2">DSM 21085</strain>
    </source>
</reference>
<name>A0ABS4HGB3_9BACI</name>
<comment type="caution">
    <text evidence="1">The sequence shown here is derived from an EMBL/GenBank/DDBJ whole genome shotgun (WGS) entry which is preliminary data.</text>
</comment>
<gene>
    <name evidence="1" type="ORF">J2Z82_002864</name>
</gene>
<accession>A0ABS4HGB3</accession>